<reference evidence="2" key="2">
    <citation type="submission" date="2025-08" db="UniProtKB">
        <authorList>
            <consortium name="RefSeq"/>
        </authorList>
    </citation>
    <scope>IDENTIFICATION</scope>
    <source>
        <strain evidence="2">S238N-H82</strain>
        <tissue evidence="2">Testes</tissue>
    </source>
</reference>
<reference evidence="1" key="1">
    <citation type="journal article" date="2020" name="Nat. Ecol. Evol.">
        <title>Deeply conserved synteny resolves early events in vertebrate evolution.</title>
        <authorList>
            <person name="Simakov O."/>
            <person name="Marletaz F."/>
            <person name="Yue J.X."/>
            <person name="O'Connell B."/>
            <person name="Jenkins J."/>
            <person name="Brandt A."/>
            <person name="Calef R."/>
            <person name="Tung C.H."/>
            <person name="Huang T.K."/>
            <person name="Schmutz J."/>
            <person name="Satoh N."/>
            <person name="Yu J.K."/>
            <person name="Putnam N.H."/>
            <person name="Green R.E."/>
            <person name="Rokhsar D.S."/>
        </authorList>
    </citation>
    <scope>NUCLEOTIDE SEQUENCE [LARGE SCALE GENOMIC DNA]</scope>
    <source>
        <strain evidence="1">S238N-H82</strain>
    </source>
</reference>
<evidence type="ECO:0000313" key="1">
    <source>
        <dbReference type="Proteomes" id="UP000001554"/>
    </source>
</evidence>
<dbReference type="Proteomes" id="UP000001554">
    <property type="component" value="Chromosome 6"/>
</dbReference>
<keyword evidence="1" id="KW-1185">Reference proteome</keyword>
<accession>A0A9J7LA39</accession>
<protein>
    <submittedName>
        <fullName evidence="2">U3 small nucleolar RNA-associated protein 4 homolog</fullName>
    </submittedName>
</protein>
<evidence type="ECO:0000313" key="2">
    <source>
        <dbReference type="RefSeq" id="XP_035679012.1"/>
    </source>
</evidence>
<dbReference type="KEGG" id="bfo:118417532"/>
<organism evidence="1 2">
    <name type="scientific">Branchiostoma floridae</name>
    <name type="common">Florida lancelet</name>
    <name type="synonym">Amphioxus</name>
    <dbReference type="NCBI Taxonomy" id="7739"/>
    <lineage>
        <taxon>Eukaryota</taxon>
        <taxon>Metazoa</taxon>
        <taxon>Chordata</taxon>
        <taxon>Cephalochordata</taxon>
        <taxon>Leptocardii</taxon>
        <taxon>Amphioxiformes</taxon>
        <taxon>Branchiostomatidae</taxon>
        <taxon>Branchiostoma</taxon>
    </lineage>
</organism>
<proteinExistence type="predicted"/>
<gene>
    <name evidence="2" type="primary">LOC118417532</name>
</gene>
<sequence>MTGEYVVSGGVDMTLVAMPVGKLGKQSRNILPFPQRKLVHVAQTARRLLFQYQTRLELWQLGNTTAVPGVPDGRLPITQQPVSLLDLKTKKEIKSLDSAINT</sequence>
<dbReference type="RefSeq" id="XP_035679012.1">
    <property type="nucleotide sequence ID" value="XM_035823119.1"/>
</dbReference>
<name>A0A9J7LA39_BRAFL</name>
<dbReference type="GeneID" id="118417532"/>
<dbReference type="AlphaFoldDB" id="A0A9J7LA39"/>
<dbReference type="OrthoDB" id="8883818at2759"/>